<dbReference type="EnsemblMetazoa" id="XM_028657155.1">
    <property type="protein sequence ID" value="XP_028512956.1"/>
    <property type="gene ID" value="LOC110232603"/>
</dbReference>
<evidence type="ECO:0000256" key="1">
    <source>
        <dbReference type="ARBA" id="ARBA00013038"/>
    </source>
</evidence>
<protein>
    <recommendedName>
        <fullName evidence="4">Phosphatidylinositol-3-phosphatase SAC1</fullName>
        <ecNumber evidence="1">3.1.3.64</ecNumber>
    </recommendedName>
    <alternativeName>
        <fullName evidence="6">Phosphatidylinositol-4-phosphate phosphatase</fullName>
    </alternativeName>
    <alternativeName>
        <fullName evidence="5">Suppressor of actin mutations 1-like protein</fullName>
    </alternativeName>
</protein>
<accession>A0A913YER6</accession>
<dbReference type="GO" id="GO:0004438">
    <property type="term" value="F:phosphatidylinositol-3-phosphate phosphatase activity"/>
    <property type="evidence" value="ECO:0007669"/>
    <property type="project" value="UniProtKB-EC"/>
</dbReference>
<dbReference type="Proteomes" id="UP000887567">
    <property type="component" value="Unplaced"/>
</dbReference>
<feature type="domain" description="SAC" evidence="7">
    <location>
        <begin position="45"/>
        <end position="124"/>
    </location>
</feature>
<evidence type="ECO:0000313" key="8">
    <source>
        <dbReference type="EnsemblMetazoa" id="XP_028512956.1"/>
    </source>
</evidence>
<keyword evidence="9" id="KW-1185">Reference proteome</keyword>
<evidence type="ECO:0000256" key="6">
    <source>
        <dbReference type="ARBA" id="ARBA00041911"/>
    </source>
</evidence>
<comment type="catalytic activity">
    <reaction evidence="2">
        <text>a 1,2-diacyl-sn-glycero-3-phospho-(1D-myo-inositol-3-phosphate) + H2O = a 1,2-diacyl-sn-glycero-3-phospho-(1D-myo-inositol) + phosphate</text>
        <dbReference type="Rhea" id="RHEA:12316"/>
        <dbReference type="ChEBI" id="CHEBI:15377"/>
        <dbReference type="ChEBI" id="CHEBI:43474"/>
        <dbReference type="ChEBI" id="CHEBI:57880"/>
        <dbReference type="ChEBI" id="CHEBI:58088"/>
        <dbReference type="EC" id="3.1.3.64"/>
    </reaction>
    <physiologicalReaction direction="left-to-right" evidence="2">
        <dbReference type="Rhea" id="RHEA:12317"/>
    </physiologicalReaction>
</comment>
<proteinExistence type="predicted"/>
<evidence type="ECO:0000256" key="2">
    <source>
        <dbReference type="ARBA" id="ARBA00036631"/>
    </source>
</evidence>
<dbReference type="GO" id="GO:0043812">
    <property type="term" value="F:phosphatidylinositol-4-phosphate phosphatase activity"/>
    <property type="evidence" value="ECO:0007669"/>
    <property type="project" value="TreeGrafter"/>
</dbReference>
<sequence>MFLSHLSSFCLQIDQKGAEKILGDNFYTILRNSGYKEDKLRYDAFDFHKECSKMRWDRLNILIDRQNSDLKKFGYFSMDKDRAINSEQKGIFRTNCIDSLDRTNVVQSMLASKSLEFQLEVIVN</sequence>
<dbReference type="OrthoDB" id="405996at2759"/>
<dbReference type="PANTHER" id="PTHR45662:SF2">
    <property type="entry name" value="PHOSPHATIDYLINOSITOL-3-PHOSPHATASE SAC1"/>
    <property type="match status" value="1"/>
</dbReference>
<name>A0A913YER6_EXADI</name>
<evidence type="ECO:0000313" key="9">
    <source>
        <dbReference type="Proteomes" id="UP000887567"/>
    </source>
</evidence>
<evidence type="ECO:0000256" key="5">
    <source>
        <dbReference type="ARBA" id="ARBA00041396"/>
    </source>
</evidence>
<evidence type="ECO:0000259" key="7">
    <source>
        <dbReference type="PROSITE" id="PS50275"/>
    </source>
</evidence>
<dbReference type="GO" id="GO:0046856">
    <property type="term" value="P:phosphatidylinositol dephosphorylation"/>
    <property type="evidence" value="ECO:0007669"/>
    <property type="project" value="TreeGrafter"/>
</dbReference>
<reference evidence="8" key="1">
    <citation type="submission" date="2022-11" db="UniProtKB">
        <authorList>
            <consortium name="EnsemblMetazoa"/>
        </authorList>
    </citation>
    <scope>IDENTIFICATION</scope>
</reference>
<dbReference type="AlphaFoldDB" id="A0A913YER6"/>
<dbReference type="GeneID" id="110232603"/>
<dbReference type="PANTHER" id="PTHR45662">
    <property type="entry name" value="PHOSPHATIDYLINOSITIDE PHOSPHATASE SAC1"/>
    <property type="match status" value="1"/>
</dbReference>
<dbReference type="KEGG" id="epa:110232603"/>
<dbReference type="InterPro" id="IPR002013">
    <property type="entry name" value="SAC_dom"/>
</dbReference>
<dbReference type="GO" id="GO:0005783">
    <property type="term" value="C:endoplasmic reticulum"/>
    <property type="evidence" value="ECO:0007669"/>
    <property type="project" value="TreeGrafter"/>
</dbReference>
<dbReference type="PROSITE" id="PS50275">
    <property type="entry name" value="SAC"/>
    <property type="match status" value="1"/>
</dbReference>
<dbReference type="EC" id="3.1.3.64" evidence="1"/>
<dbReference type="RefSeq" id="XP_028512956.1">
    <property type="nucleotide sequence ID" value="XM_028657155.1"/>
</dbReference>
<comment type="catalytic activity">
    <reaction evidence="3">
        <text>a 1,2-diacyl-sn-glycero-3-phospho-(1D-myo-inositol 4-phosphate) + H2O = a 1,2-diacyl-sn-glycero-3-phospho-(1D-myo-inositol) + phosphate</text>
        <dbReference type="Rhea" id="RHEA:55652"/>
        <dbReference type="ChEBI" id="CHEBI:15377"/>
        <dbReference type="ChEBI" id="CHEBI:43474"/>
        <dbReference type="ChEBI" id="CHEBI:57880"/>
        <dbReference type="ChEBI" id="CHEBI:58178"/>
    </reaction>
    <physiologicalReaction direction="left-to-right" evidence="3">
        <dbReference type="Rhea" id="RHEA:55653"/>
    </physiologicalReaction>
</comment>
<evidence type="ECO:0000256" key="4">
    <source>
        <dbReference type="ARBA" id="ARBA00040795"/>
    </source>
</evidence>
<organism evidence="8 9">
    <name type="scientific">Exaiptasia diaphana</name>
    <name type="common">Tropical sea anemone</name>
    <name type="synonym">Aiptasia pulchella</name>
    <dbReference type="NCBI Taxonomy" id="2652724"/>
    <lineage>
        <taxon>Eukaryota</taxon>
        <taxon>Metazoa</taxon>
        <taxon>Cnidaria</taxon>
        <taxon>Anthozoa</taxon>
        <taxon>Hexacorallia</taxon>
        <taxon>Actiniaria</taxon>
        <taxon>Aiptasiidae</taxon>
        <taxon>Exaiptasia</taxon>
    </lineage>
</organism>
<evidence type="ECO:0000256" key="3">
    <source>
        <dbReference type="ARBA" id="ARBA00036807"/>
    </source>
</evidence>